<proteinExistence type="predicted"/>
<accession>A0ABT0WHL0</accession>
<gene>
    <name evidence="1" type="ORF">NDK43_30320</name>
</gene>
<dbReference type="InterPro" id="IPR058930">
    <property type="entry name" value="YwzD"/>
</dbReference>
<protein>
    <submittedName>
        <fullName evidence="1">Uncharacterized protein</fullName>
    </submittedName>
</protein>
<keyword evidence="2" id="KW-1185">Reference proteome</keyword>
<dbReference type="Pfam" id="PF26162">
    <property type="entry name" value="YwzD"/>
    <property type="match status" value="1"/>
</dbReference>
<evidence type="ECO:0000313" key="2">
    <source>
        <dbReference type="Proteomes" id="UP001523262"/>
    </source>
</evidence>
<sequence length="51" mass="5710">MEGKGKKNDSNQSDFSEVIKKAYEKGINENEITVSELINVLKAELKNILIS</sequence>
<evidence type="ECO:0000313" key="1">
    <source>
        <dbReference type="EMBL" id="MCM2535791.1"/>
    </source>
</evidence>
<dbReference type="Proteomes" id="UP001523262">
    <property type="component" value="Unassembled WGS sequence"/>
</dbReference>
<reference evidence="1 2" key="1">
    <citation type="submission" date="2022-06" db="EMBL/GenBank/DDBJ databases">
        <authorList>
            <person name="Jeon C.O."/>
        </authorList>
    </citation>
    <scope>NUCLEOTIDE SEQUENCE [LARGE SCALE GENOMIC DNA]</scope>
    <source>
        <strain evidence="1 2">KCTC 13943</strain>
    </source>
</reference>
<name>A0ABT0WHL0_9BACI</name>
<dbReference type="EMBL" id="JAMQCR010000003">
    <property type="protein sequence ID" value="MCM2535791.1"/>
    <property type="molecule type" value="Genomic_DNA"/>
</dbReference>
<organism evidence="1 2">
    <name type="scientific">Neobacillus pocheonensis</name>
    <dbReference type="NCBI Taxonomy" id="363869"/>
    <lineage>
        <taxon>Bacteria</taxon>
        <taxon>Bacillati</taxon>
        <taxon>Bacillota</taxon>
        <taxon>Bacilli</taxon>
        <taxon>Bacillales</taxon>
        <taxon>Bacillaceae</taxon>
        <taxon>Neobacillus</taxon>
    </lineage>
</organism>
<comment type="caution">
    <text evidence="1">The sequence shown here is derived from an EMBL/GenBank/DDBJ whole genome shotgun (WGS) entry which is preliminary data.</text>
</comment>